<dbReference type="Pfam" id="PF00581">
    <property type="entry name" value="Rhodanese"/>
    <property type="match status" value="3"/>
</dbReference>
<name>A0A6M0RHT5_9CYAN</name>
<dbReference type="PROSITE" id="PS50206">
    <property type="entry name" value="RHODANESE_3"/>
    <property type="match status" value="3"/>
</dbReference>
<dbReference type="PROSITE" id="PS00380">
    <property type="entry name" value="RHODANESE_1"/>
    <property type="match status" value="1"/>
</dbReference>
<organism evidence="6 7">
    <name type="scientific">Adonisia turfae CCMR0081</name>
    <dbReference type="NCBI Taxonomy" id="2292702"/>
    <lineage>
        <taxon>Bacteria</taxon>
        <taxon>Bacillati</taxon>
        <taxon>Cyanobacteriota</taxon>
        <taxon>Adonisia</taxon>
        <taxon>Adonisia turfae</taxon>
    </lineage>
</organism>
<evidence type="ECO:0000256" key="1">
    <source>
        <dbReference type="ARBA" id="ARBA00012245"/>
    </source>
</evidence>
<evidence type="ECO:0000313" key="6">
    <source>
        <dbReference type="EMBL" id="NEZ55433.1"/>
    </source>
</evidence>
<feature type="domain" description="Rhodanese" evidence="5">
    <location>
        <begin position="47"/>
        <end position="135"/>
    </location>
</feature>
<comment type="catalytic activity">
    <reaction evidence="3">
        <text>thiosulfate + hydrogen cyanide = thiocyanate + sulfite + 2 H(+)</text>
        <dbReference type="Rhea" id="RHEA:16881"/>
        <dbReference type="ChEBI" id="CHEBI:15378"/>
        <dbReference type="ChEBI" id="CHEBI:17359"/>
        <dbReference type="ChEBI" id="CHEBI:18022"/>
        <dbReference type="ChEBI" id="CHEBI:18407"/>
        <dbReference type="ChEBI" id="CHEBI:33542"/>
        <dbReference type="EC" id="2.8.1.1"/>
    </reaction>
</comment>
<sequence length="425" mass="46656">MTMGSIYYQGSKLLWAACLCLQLAACGAMAETIAPISQQALVAQIEAGTAPLILDVRTAEEYEAGHIPGAINIHFREIGDRIDEIAHGGPVVVYCERGIRVKIAERTLRDAGITSIFHLEGDISQWRKNNLPLERNNLFSETINATVAAPELAASLENRWIISAPEAKRLIDQGVTLLDTRKLAFTRLQGAVYVDWRQFSPQQVTTRGRLLEQDALLTQQLQQMGISKDRPVVVFANPPGGWGEDGRIVWMLRTLGHAQVVMVDGGFDALVDAGVSVQQGTNNAPPSGDFVVERNVTWEIQQEQLKAELGNDNLVVIDTREAREFAGKTPYGEQRGGHVPGAINLYFKEFLGQDGKLLSQDDIHAKLLDAGITPDSQIVVYCTGGIRSGWLASVLVTLDYQVKNYAGSMWEWSASPADSYPLEML</sequence>
<evidence type="ECO:0000256" key="2">
    <source>
        <dbReference type="ARBA" id="ARBA00022737"/>
    </source>
</evidence>
<dbReference type="CDD" id="cd01449">
    <property type="entry name" value="TST_Repeat_2"/>
    <property type="match status" value="1"/>
</dbReference>
<accession>A0A6M0RHT5</accession>
<dbReference type="InterPro" id="IPR051126">
    <property type="entry name" value="Thiosulfate_sulfurtransferase"/>
</dbReference>
<dbReference type="CDD" id="cd00158">
    <property type="entry name" value="RHOD"/>
    <property type="match status" value="1"/>
</dbReference>
<feature type="domain" description="Rhodanese" evidence="5">
    <location>
        <begin position="310"/>
        <end position="421"/>
    </location>
</feature>
<protein>
    <recommendedName>
        <fullName evidence="1">thiosulfate sulfurtransferase</fullName>
        <ecNumber evidence="1">2.8.1.1</ecNumber>
    </recommendedName>
</protein>
<dbReference type="EMBL" id="QXHD01000004">
    <property type="protein sequence ID" value="NEZ55433.1"/>
    <property type="molecule type" value="Genomic_DNA"/>
</dbReference>
<dbReference type="EC" id="2.8.1.1" evidence="1"/>
<dbReference type="GO" id="GO:0004792">
    <property type="term" value="F:thiosulfate-cyanide sulfurtransferase activity"/>
    <property type="evidence" value="ECO:0007669"/>
    <property type="project" value="UniProtKB-EC"/>
</dbReference>
<dbReference type="Proteomes" id="UP000481033">
    <property type="component" value="Unassembled WGS sequence"/>
</dbReference>
<comment type="caution">
    <text evidence="6">The sequence shown here is derived from an EMBL/GenBank/DDBJ whole genome shotgun (WGS) entry which is preliminary data.</text>
</comment>
<evidence type="ECO:0000256" key="4">
    <source>
        <dbReference type="SAM" id="SignalP"/>
    </source>
</evidence>
<evidence type="ECO:0000256" key="3">
    <source>
        <dbReference type="ARBA" id="ARBA00047549"/>
    </source>
</evidence>
<dbReference type="SMART" id="SM00450">
    <property type="entry name" value="RHOD"/>
    <property type="match status" value="3"/>
</dbReference>
<evidence type="ECO:0000259" key="5">
    <source>
        <dbReference type="PROSITE" id="PS50206"/>
    </source>
</evidence>
<dbReference type="Gene3D" id="3.40.250.10">
    <property type="entry name" value="Rhodanese-like domain"/>
    <property type="match status" value="3"/>
</dbReference>
<dbReference type="PANTHER" id="PTHR43855">
    <property type="entry name" value="THIOSULFATE SULFURTRANSFERASE"/>
    <property type="match status" value="1"/>
</dbReference>
<dbReference type="InterPro" id="IPR001763">
    <property type="entry name" value="Rhodanese-like_dom"/>
</dbReference>
<gene>
    <name evidence="6" type="ORF">DXZ20_07030</name>
</gene>
<dbReference type="SUPFAM" id="SSF52821">
    <property type="entry name" value="Rhodanese/Cell cycle control phosphatase"/>
    <property type="match status" value="3"/>
</dbReference>
<keyword evidence="4" id="KW-0732">Signal</keyword>
<dbReference type="PANTHER" id="PTHR43855:SF1">
    <property type="entry name" value="THIOSULFATE SULFURTRANSFERASE"/>
    <property type="match status" value="1"/>
</dbReference>
<feature type="chain" id="PRO_5026733285" description="thiosulfate sulfurtransferase" evidence="4">
    <location>
        <begin position="31"/>
        <end position="425"/>
    </location>
</feature>
<dbReference type="AlphaFoldDB" id="A0A6M0RHT5"/>
<reference evidence="6 7" key="1">
    <citation type="journal article" date="2020" name="Microb. Ecol.">
        <title>Ecogenomics of the Marine Benthic Filamentous Cyanobacterium Adonisia.</title>
        <authorList>
            <person name="Walter J.M."/>
            <person name="Coutinho F.H."/>
            <person name="Leomil L."/>
            <person name="Hargreaves P.I."/>
            <person name="Campeao M.E."/>
            <person name="Vieira V.V."/>
            <person name="Silva B.S."/>
            <person name="Fistarol G.O."/>
            <person name="Salomon P.S."/>
            <person name="Sawabe T."/>
            <person name="Mino S."/>
            <person name="Hosokawa M."/>
            <person name="Miyashita H."/>
            <person name="Maruyama F."/>
            <person name="van Verk M.C."/>
            <person name="Dutilh B.E."/>
            <person name="Thompson C.C."/>
            <person name="Thompson F.L."/>
        </authorList>
    </citation>
    <scope>NUCLEOTIDE SEQUENCE [LARGE SCALE GENOMIC DNA]</scope>
    <source>
        <strain evidence="6 7">CCMR0081</strain>
    </source>
</reference>
<keyword evidence="2" id="KW-0677">Repeat</keyword>
<keyword evidence="7" id="KW-1185">Reference proteome</keyword>
<proteinExistence type="predicted"/>
<dbReference type="InterPro" id="IPR036873">
    <property type="entry name" value="Rhodanese-like_dom_sf"/>
</dbReference>
<feature type="signal peptide" evidence="4">
    <location>
        <begin position="1"/>
        <end position="30"/>
    </location>
</feature>
<evidence type="ECO:0000313" key="7">
    <source>
        <dbReference type="Proteomes" id="UP000481033"/>
    </source>
</evidence>
<dbReference type="InterPro" id="IPR001307">
    <property type="entry name" value="Thiosulphate_STrfase_CS"/>
</dbReference>
<feature type="domain" description="Rhodanese" evidence="5">
    <location>
        <begin position="171"/>
        <end position="279"/>
    </location>
</feature>